<dbReference type="EMBL" id="FMTS01000001">
    <property type="protein sequence ID" value="SCW35886.1"/>
    <property type="molecule type" value="Genomic_DNA"/>
</dbReference>
<evidence type="ECO:0000313" key="2">
    <source>
        <dbReference type="EMBL" id="SCW35886.1"/>
    </source>
</evidence>
<dbReference type="SUPFAM" id="SSF51306">
    <property type="entry name" value="LexA/Signal peptidase"/>
    <property type="match status" value="1"/>
</dbReference>
<dbReference type="AlphaFoldDB" id="A0A1G4PUE5"/>
<protein>
    <submittedName>
        <fullName evidence="2">Conjugative transfer signal peptidase TraF</fullName>
    </submittedName>
</protein>
<dbReference type="GO" id="GO:0004252">
    <property type="term" value="F:serine-type endopeptidase activity"/>
    <property type="evidence" value="ECO:0007669"/>
    <property type="project" value="InterPro"/>
</dbReference>
<reference evidence="3" key="1">
    <citation type="submission" date="2016-10" db="EMBL/GenBank/DDBJ databases">
        <authorList>
            <person name="Varghese N."/>
            <person name="Submissions S."/>
        </authorList>
    </citation>
    <scope>NUCLEOTIDE SEQUENCE [LARGE SCALE GENOMIC DNA]</scope>
    <source>
        <strain evidence="3">CGMCC 1.3431</strain>
    </source>
</reference>
<proteinExistence type="predicted"/>
<keyword evidence="3" id="KW-1185">Reference proteome</keyword>
<dbReference type="InterPro" id="IPR036286">
    <property type="entry name" value="LexA/Signal_pep-like_sf"/>
</dbReference>
<gene>
    <name evidence="2" type="ORF">SAMN02927928_0671</name>
</gene>
<name>A0A1G4PUE5_9CAUL</name>
<dbReference type="Proteomes" id="UP000199150">
    <property type="component" value="Unassembled WGS sequence"/>
</dbReference>
<evidence type="ECO:0000259" key="1">
    <source>
        <dbReference type="Pfam" id="PF10502"/>
    </source>
</evidence>
<dbReference type="Pfam" id="PF10502">
    <property type="entry name" value="Peptidase_S26"/>
    <property type="match status" value="1"/>
</dbReference>
<sequence length="178" mass="19277">MTVRWQRPARSKASRRDVRLVLTTAAVGAGLLALSTHTVRPVLIYNPSPSAPLGYYRALAPTSIRLGDWVLVDAPDAARTLADARGYLPSTVPMIKAIAGLAGDRICAHGKTISINGQAVAMRLAVDHKGRTLPWWQGCTTLGHDDVFLLNVRAVNSFDGRYFGPVKRSAIRARLVPL</sequence>
<organism evidence="2 3">
    <name type="scientific">Asticcacaulis taihuensis</name>
    <dbReference type="NCBI Taxonomy" id="260084"/>
    <lineage>
        <taxon>Bacteria</taxon>
        <taxon>Pseudomonadati</taxon>
        <taxon>Pseudomonadota</taxon>
        <taxon>Alphaproteobacteria</taxon>
        <taxon>Caulobacterales</taxon>
        <taxon>Caulobacteraceae</taxon>
        <taxon>Asticcacaulis</taxon>
    </lineage>
</organism>
<feature type="domain" description="Peptidase S26" evidence="1">
    <location>
        <begin position="22"/>
        <end position="174"/>
    </location>
</feature>
<dbReference type="Gene3D" id="2.10.109.10">
    <property type="entry name" value="Umud Fragment, subunit A"/>
    <property type="match status" value="1"/>
</dbReference>
<dbReference type="InterPro" id="IPR019533">
    <property type="entry name" value="Peptidase_S26"/>
</dbReference>
<dbReference type="STRING" id="260084.SAMN02927928_0671"/>
<accession>A0A1G4PUE5</accession>
<dbReference type="GO" id="GO:0006465">
    <property type="term" value="P:signal peptide processing"/>
    <property type="evidence" value="ECO:0007669"/>
    <property type="project" value="InterPro"/>
</dbReference>
<dbReference type="OrthoDB" id="5360818at2"/>
<evidence type="ECO:0000313" key="3">
    <source>
        <dbReference type="Proteomes" id="UP000199150"/>
    </source>
</evidence>
<dbReference type="RefSeq" id="WP_090643635.1">
    <property type="nucleotide sequence ID" value="NZ_CBCRYE010000001.1"/>
</dbReference>